<comment type="subcellular location">
    <subcellularLocation>
        <location evidence="5">Secreted</location>
    </subcellularLocation>
</comment>
<dbReference type="RefSeq" id="WP_070178325.1">
    <property type="nucleotide sequence ID" value="NZ_BMJR01000005.1"/>
</dbReference>
<evidence type="ECO:0000256" key="4">
    <source>
        <dbReference type="ARBA" id="ARBA00023239"/>
    </source>
</evidence>
<name>A0A1E8FA53_9ALTE</name>
<dbReference type="EMBL" id="MJIC01000016">
    <property type="protein sequence ID" value="OFI32797.1"/>
    <property type="molecule type" value="Genomic_DNA"/>
</dbReference>
<dbReference type="InterPro" id="IPR012334">
    <property type="entry name" value="Pectin_lyas_fold"/>
</dbReference>
<dbReference type="OrthoDB" id="5592990at2"/>
<dbReference type="InterPro" id="IPR008964">
    <property type="entry name" value="Invasin/intimin_cell_adhesion"/>
</dbReference>
<dbReference type="InterPro" id="IPR032812">
    <property type="entry name" value="SbsA_Ig"/>
</dbReference>
<reference evidence="9 10" key="1">
    <citation type="submission" date="2016-09" db="EMBL/GenBank/DDBJ databases">
        <title>Alteromonas lipolytica, a new species isolated from sea water.</title>
        <authorList>
            <person name="Wu Y.-H."/>
            <person name="Cheng H."/>
            <person name="Xu X.-W."/>
        </authorList>
    </citation>
    <scope>NUCLEOTIDE SEQUENCE [LARGE SCALE GENOMIC DNA]</scope>
    <source>
        <strain evidence="9 10">JW12</strain>
    </source>
</reference>
<dbReference type="InterPro" id="IPR011050">
    <property type="entry name" value="Pectin_lyase_fold/virulence"/>
</dbReference>
<feature type="compositionally biased region" description="Gly residues" evidence="6">
    <location>
        <begin position="1870"/>
        <end position="1880"/>
    </location>
</feature>
<evidence type="ECO:0000313" key="10">
    <source>
        <dbReference type="Proteomes" id="UP000176037"/>
    </source>
</evidence>
<dbReference type="SUPFAM" id="SSF49899">
    <property type="entry name" value="Concanavalin A-like lectins/glucanases"/>
    <property type="match status" value="1"/>
</dbReference>
<dbReference type="PROSITE" id="PS51257">
    <property type="entry name" value="PROKAR_LIPOPROTEIN"/>
    <property type="match status" value="1"/>
</dbReference>
<dbReference type="SUPFAM" id="SSF51126">
    <property type="entry name" value="Pectin lyase-like"/>
    <property type="match status" value="2"/>
</dbReference>
<dbReference type="InterPro" id="IPR003343">
    <property type="entry name" value="Big_2"/>
</dbReference>
<organism evidence="9 10">
    <name type="scientific">Alteromonas lipolytica</name>
    <dbReference type="NCBI Taxonomy" id="1856405"/>
    <lineage>
        <taxon>Bacteria</taxon>
        <taxon>Pseudomonadati</taxon>
        <taxon>Pseudomonadota</taxon>
        <taxon>Gammaproteobacteria</taxon>
        <taxon>Alteromonadales</taxon>
        <taxon>Alteromonadaceae</taxon>
        <taxon>Alteromonas/Salinimonas group</taxon>
        <taxon>Alteromonas</taxon>
    </lineage>
</organism>
<dbReference type="Pfam" id="PF13205">
    <property type="entry name" value="Big_5"/>
    <property type="match status" value="1"/>
</dbReference>
<dbReference type="SMART" id="SM00656">
    <property type="entry name" value="Amb_all"/>
    <property type="match status" value="1"/>
</dbReference>
<protein>
    <submittedName>
        <fullName evidence="9">Pectate lyase</fullName>
    </submittedName>
</protein>
<evidence type="ECO:0000256" key="1">
    <source>
        <dbReference type="ARBA" id="ARBA00022729"/>
    </source>
</evidence>
<dbReference type="GO" id="GO:0030599">
    <property type="term" value="F:pectinesterase activity"/>
    <property type="evidence" value="ECO:0007669"/>
    <property type="project" value="InterPro"/>
</dbReference>
<accession>A0A1E8FA53</accession>
<dbReference type="GO" id="GO:0042545">
    <property type="term" value="P:cell wall modification"/>
    <property type="evidence" value="ECO:0007669"/>
    <property type="project" value="InterPro"/>
</dbReference>
<dbReference type="SMART" id="SM00635">
    <property type="entry name" value="BID_2"/>
    <property type="match status" value="1"/>
</dbReference>
<comment type="similarity">
    <text evidence="5">Belongs to the polysaccharide lyase 1 family.</text>
</comment>
<feature type="domain" description="Pectate lyase" evidence="8">
    <location>
        <begin position="1552"/>
        <end position="1784"/>
    </location>
</feature>
<keyword evidence="5" id="KW-0119">Carbohydrate metabolism</keyword>
<evidence type="ECO:0000256" key="3">
    <source>
        <dbReference type="ARBA" id="ARBA00023085"/>
    </source>
</evidence>
<gene>
    <name evidence="9" type="ORF">BFC17_06530</name>
</gene>
<keyword evidence="10" id="KW-1185">Reference proteome</keyword>
<dbReference type="PANTHER" id="PTHR31683:SF18">
    <property type="entry name" value="PECTATE LYASE 21-RELATED"/>
    <property type="match status" value="1"/>
</dbReference>
<dbReference type="STRING" id="1856405.BFC17_06530"/>
<evidence type="ECO:0000256" key="5">
    <source>
        <dbReference type="RuleBase" id="RU361173"/>
    </source>
</evidence>
<dbReference type="InterPro" id="IPR045032">
    <property type="entry name" value="PEL"/>
</dbReference>
<keyword evidence="1" id="KW-0732">Signal</keyword>
<dbReference type="Gene3D" id="2.160.20.10">
    <property type="entry name" value="Single-stranded right-handed beta-helix, Pectin lyase-like"/>
    <property type="match status" value="2"/>
</dbReference>
<dbReference type="GO" id="GO:0030570">
    <property type="term" value="F:pectate lyase activity"/>
    <property type="evidence" value="ECO:0007669"/>
    <property type="project" value="InterPro"/>
</dbReference>
<comment type="caution">
    <text evidence="9">The sequence shown here is derived from an EMBL/GenBank/DDBJ whole genome shotgun (WGS) entry which is preliminary data.</text>
</comment>
<proteinExistence type="inferred from homology"/>
<dbReference type="InterPro" id="IPR013320">
    <property type="entry name" value="ConA-like_dom_sf"/>
</dbReference>
<evidence type="ECO:0000259" key="8">
    <source>
        <dbReference type="SMART" id="SM00656"/>
    </source>
</evidence>
<dbReference type="SUPFAM" id="SSF49373">
    <property type="entry name" value="Invasin/intimin cell-adhesion fragments"/>
    <property type="match status" value="1"/>
</dbReference>
<keyword evidence="2" id="KW-0378">Hydrolase</keyword>
<dbReference type="GO" id="GO:0000272">
    <property type="term" value="P:polysaccharide catabolic process"/>
    <property type="evidence" value="ECO:0007669"/>
    <property type="project" value="UniProtKB-KW"/>
</dbReference>
<dbReference type="Pfam" id="PF00544">
    <property type="entry name" value="Pectate_lyase_4"/>
    <property type="match status" value="1"/>
</dbReference>
<keyword evidence="5" id="KW-0624">Polysaccharide degradation</keyword>
<dbReference type="InterPro" id="IPR000070">
    <property type="entry name" value="Pectinesterase_cat"/>
</dbReference>
<sequence>MKKLNRIAALMGSAVLVTGCGFEQTINVKEEPAPALTGQFVDAPVGGLSYSSESFPDGTTNENGEFSYFRGDQITFSIGEFTFPAVPASSLLTPLALFETDNPFNPAVVNTLRLLQALDTDADPANGISISPNAAAAAQMLLADGETVDAFFAQDADDFAADVEPWLATAGGSATLTDYDDAVAHFVNYLETEYGTLLTNAISAELITGTLYNTYIQGNTAVKTAITFTPDDAAGLTGSFSLTEGEVTTTGTYGFAFGRRALVLTTETSTHYLVSRSFNTVNQVYSLCWFDDPTQAITSLVRACDAGEDPKDNLLVLSEEQADLELIALEEQASSVEPALAESFDTDLTTFFSSGYKRLSDDPNSGALYFKTGGSPVIDPELGQLNLSGARFTIGNTTPGVETTSSDTIGTGIYNISEGFTISFDVIAHTSAGNLNIYVDNNTTSQGNSVHGGASKFIGLSINEENFPVGQRYTYTYVPGTDVTGLPVDDPDARILNPDITNSFFQLRTDSSGNITIDNLTIETVADAVDAPEPPVEPEEPEEPEVPEQPVIPQVDLPLTYNFVGVTEDIFSDAFASLVNSNGETLPLYSRTGGTVVVVSDGLQIDSGRFTIGNSTPDTETTADDTLFSGVLDLSRPYKVVMDIVSVSDTEGNNKFQIYVDNNTSSSSKSVHGGASRFYSELITTLEPGTTLEVEGLVASENSFLQLRTESGGTVVINNLRIEYIEDASMFSCDDEPTLYFCDDFSSGNTDNWNLLAQPDNTEGAIGSFDIYTSETGNDMLRYTAGGAGGEILQLTDAAMAQIPDTADYFVEARIRPRQNSTTANKQLYFTARYDSAGNWYGGGLNLQNSSSSTRVEVAISTDGSISRPVQASTPLLLGEKDGTDGVWYRVRFELIGDALTVYLDGEEMGSISDTTFTAKGLIGMFTNNRSFEMDDFKVGDPSVKPVQLTLDYKDPEWNATTTTDPLIVYVTAVQNDGITDDTFTVTSSDESVVSVSTDGPNITLTPAAAGSATITFTSGSDPTLVRTVEVLVTEGFVMPTSDYGDLTGKTSPAIAATNAYVDGRLSITFDSPPVLAEVGEVRIYDAADDTVVDVITLGGDIDALGYTGQDRMRRVNYRPFSVDGNTLTIVPHTNALDYDKTYYVAIGDGVITSTQLNGVDFTGMGKTAGWEFSTQEIGPSGSDVTVDDDGAADFRTVQGALNYVMENVAKDTAATVTVKAGMYNELLFVRNKNNLTIQGEDRENTVIYYDNYESFNGGTGGSEAPGTGTPNGGRSVLLVESADNLILNNFTLKNSHTRNNVDSNQAETIYFNSSHRLIANNMNFISEQDTLLLKGYSWFYNTLVAGNVDFIWGYVTAALFEESEIRTIGDSKYGADATSPGGYVLQARVQNADDPGFVFLNSDFTHGPGPLGTTVEADSTYIARSGGNSSYFDNITLINNTFGEHIAAVGWAYNGINGQPQPTPDPATANGGWREYGSTDAQGNDLDLSARVGGYILSESEASGFSSRAAVFASYNSGAGWEPQPLDAPVIIEEVTDKGFAGYNFDITGGAGGMVVTVDTGAKLTSALEQARDANSPVTIYVDGVITDANNDGSGRSIEIKDMDNVSIIGVADRGEFDGIGISIRRANNVIIQNLKIHHVLTGGKDAISIEGDNDGSTTSNIWIDHNELYSTLNVDKDYYDGLIDSKSGAKNITISYNYLHDHWKASLHGHTENDTASDNTERLITFHHNRFENIESRLPLFRYGHGHLYNNYYNNINSTAINSRIGAELQIENNVFENTQNPIVSFYSDVIGYWNTSGNLFGTGVTWTTPSGNDVSAGPEQTPTSSYQVPYAYSLDETSMVKSKVINHAGVGKIDQSGLDIPAIDEGNTGGGNGGGTSEGTDVTLPYAEDFSAADADEFFSAAYKSLPADSSMPLHNITGGGSGITLANGEITLNSARFSIGDTMPGTDTADSDTEGRGVFDLSRPYKVVVDIVSVSDPDGDNNFQIYVDNNTSSSSKSHLGGSSKFYATLINDLTIGTLEVEGPVATANSFIQLRTESGGTVTLDNFRIEYID</sequence>
<evidence type="ECO:0000259" key="7">
    <source>
        <dbReference type="SMART" id="SM00635"/>
    </source>
</evidence>
<dbReference type="PANTHER" id="PTHR31683">
    <property type="entry name" value="PECTATE LYASE 18-RELATED"/>
    <property type="match status" value="1"/>
</dbReference>
<evidence type="ECO:0000256" key="6">
    <source>
        <dbReference type="SAM" id="MobiDB-lite"/>
    </source>
</evidence>
<dbReference type="Pfam" id="PF01095">
    <property type="entry name" value="Pectinesterase"/>
    <property type="match status" value="1"/>
</dbReference>
<feature type="region of interest" description="Disordered" evidence="6">
    <location>
        <begin position="1864"/>
        <end position="1885"/>
    </location>
</feature>
<evidence type="ECO:0000313" key="9">
    <source>
        <dbReference type="EMBL" id="OFI32797.1"/>
    </source>
</evidence>
<dbReference type="InterPro" id="IPR002022">
    <property type="entry name" value="Pec_lyase"/>
</dbReference>
<dbReference type="GO" id="GO:0005576">
    <property type="term" value="C:extracellular region"/>
    <property type="evidence" value="ECO:0007669"/>
    <property type="project" value="UniProtKB-SubCell"/>
</dbReference>
<dbReference type="Gene3D" id="2.60.120.560">
    <property type="entry name" value="Exo-inulinase, domain 1"/>
    <property type="match status" value="1"/>
</dbReference>
<evidence type="ECO:0000256" key="2">
    <source>
        <dbReference type="ARBA" id="ARBA00022801"/>
    </source>
</evidence>
<dbReference type="Gene3D" id="2.60.40.1080">
    <property type="match status" value="1"/>
</dbReference>
<feature type="domain" description="BIG2" evidence="7">
    <location>
        <begin position="945"/>
        <end position="1029"/>
    </location>
</feature>
<keyword evidence="5" id="KW-0964">Secreted</keyword>
<keyword evidence="4 5" id="KW-0456">Lyase</keyword>
<dbReference type="Proteomes" id="UP000176037">
    <property type="component" value="Unassembled WGS sequence"/>
</dbReference>
<keyword evidence="3" id="KW-0063">Aspartyl esterase</keyword>